<name>A0A1I6PF29_9RHOB</name>
<dbReference type="InterPro" id="IPR001424">
    <property type="entry name" value="SOD_Cu_Zn_dom"/>
</dbReference>
<dbReference type="PANTHER" id="PTHR10003">
    <property type="entry name" value="SUPEROXIDE DISMUTASE CU-ZN -RELATED"/>
    <property type="match status" value="1"/>
</dbReference>
<dbReference type="STRING" id="311180.SAMN04488050_101493"/>
<proteinExistence type="inferred from homology"/>
<dbReference type="InterPro" id="IPR036423">
    <property type="entry name" value="SOD-like_Cu/Zn_dom_sf"/>
</dbReference>
<dbReference type="GO" id="GO:0006801">
    <property type="term" value="P:superoxide metabolic process"/>
    <property type="evidence" value="ECO:0007669"/>
    <property type="project" value="InterPro"/>
</dbReference>
<keyword evidence="5" id="KW-1185">Reference proteome</keyword>
<protein>
    <submittedName>
        <fullName evidence="4">Superoxide dismutase, Cu-Zn family</fullName>
    </submittedName>
</protein>
<evidence type="ECO:0000256" key="2">
    <source>
        <dbReference type="SAM" id="SignalP"/>
    </source>
</evidence>
<dbReference type="RefSeq" id="WP_092421205.1">
    <property type="nucleotide sequence ID" value="NZ_FNCL01000002.1"/>
</dbReference>
<accession>A0A1I6PF29</accession>
<evidence type="ECO:0000259" key="3">
    <source>
        <dbReference type="Pfam" id="PF00080"/>
    </source>
</evidence>
<dbReference type="Pfam" id="PF00080">
    <property type="entry name" value="Sod_Cu"/>
    <property type="match status" value="1"/>
</dbReference>
<gene>
    <name evidence="4" type="ORF">SAMN04488050_101493</name>
</gene>
<dbReference type="OrthoDB" id="5431326at2"/>
<keyword evidence="2" id="KW-0732">Signal</keyword>
<reference evidence="5" key="1">
    <citation type="submission" date="2016-10" db="EMBL/GenBank/DDBJ databases">
        <authorList>
            <person name="Varghese N."/>
            <person name="Submissions S."/>
        </authorList>
    </citation>
    <scope>NUCLEOTIDE SEQUENCE [LARGE SCALE GENOMIC DNA]</scope>
    <source>
        <strain evidence="5">DSM 26894</strain>
    </source>
</reference>
<dbReference type="PROSITE" id="PS00087">
    <property type="entry name" value="SOD_CU_ZN_1"/>
    <property type="match status" value="1"/>
</dbReference>
<feature type="signal peptide" evidence="2">
    <location>
        <begin position="1"/>
        <end position="20"/>
    </location>
</feature>
<feature type="domain" description="Superoxide dismutase copper/zinc binding" evidence="3">
    <location>
        <begin position="36"/>
        <end position="162"/>
    </location>
</feature>
<feature type="chain" id="PRO_5011590376" evidence="2">
    <location>
        <begin position="21"/>
        <end position="166"/>
    </location>
</feature>
<dbReference type="InterPro" id="IPR018152">
    <property type="entry name" value="SOD_Cu/Zn_BS"/>
</dbReference>
<sequence length="166" mass="16437">MKTIALAATLLGLAATQAGAATMTAQLAGTDGSDIGTVTVTDTPSGMAHATVELQGLPEGAHGIHIHETGDCSASDFTSAGGHLAAASDHGVMVDGGPHPGDLPNAHVPADGAVTVEAFLPAFSVEELMMDDDGSAFIVHAGPDDYESQPSGDAGSRLACGVFEGE</sequence>
<organism evidence="4 5">
    <name type="scientific">Alloyangia pacifica</name>
    <dbReference type="NCBI Taxonomy" id="311180"/>
    <lineage>
        <taxon>Bacteria</taxon>
        <taxon>Pseudomonadati</taxon>
        <taxon>Pseudomonadota</taxon>
        <taxon>Alphaproteobacteria</taxon>
        <taxon>Rhodobacterales</taxon>
        <taxon>Roseobacteraceae</taxon>
        <taxon>Alloyangia</taxon>
    </lineage>
</organism>
<evidence type="ECO:0000313" key="4">
    <source>
        <dbReference type="EMBL" id="SFS38801.1"/>
    </source>
</evidence>
<dbReference type="AlphaFoldDB" id="A0A1I6PF29"/>
<dbReference type="EMBL" id="FOZW01000001">
    <property type="protein sequence ID" value="SFS38801.1"/>
    <property type="molecule type" value="Genomic_DNA"/>
</dbReference>
<evidence type="ECO:0000256" key="1">
    <source>
        <dbReference type="ARBA" id="ARBA00010457"/>
    </source>
</evidence>
<dbReference type="SUPFAM" id="SSF49329">
    <property type="entry name" value="Cu,Zn superoxide dismutase-like"/>
    <property type="match status" value="1"/>
</dbReference>
<dbReference type="InterPro" id="IPR024134">
    <property type="entry name" value="SOD_Cu/Zn_/chaperone"/>
</dbReference>
<dbReference type="Gene3D" id="2.60.40.200">
    <property type="entry name" value="Superoxide dismutase, copper/zinc binding domain"/>
    <property type="match status" value="1"/>
</dbReference>
<comment type="similarity">
    <text evidence="1">Belongs to the Cu-Zn superoxide dismutase family.</text>
</comment>
<dbReference type="Proteomes" id="UP000199392">
    <property type="component" value="Unassembled WGS sequence"/>
</dbReference>
<evidence type="ECO:0000313" key="5">
    <source>
        <dbReference type="Proteomes" id="UP000199392"/>
    </source>
</evidence>
<dbReference type="GO" id="GO:0005507">
    <property type="term" value="F:copper ion binding"/>
    <property type="evidence" value="ECO:0007669"/>
    <property type="project" value="InterPro"/>
</dbReference>